<dbReference type="SUPFAM" id="SSF48452">
    <property type="entry name" value="TPR-like"/>
    <property type="match status" value="1"/>
</dbReference>
<evidence type="ECO:0008006" key="2">
    <source>
        <dbReference type="Google" id="ProtNLM"/>
    </source>
</evidence>
<name>A0A1J5RK89_9ZZZZ</name>
<gene>
    <name evidence="1" type="ORF">GALL_281560</name>
</gene>
<sequence length="201" mass="21408">MLSWLRGAWRRLLLSALLLGFAWIAGRQALGNYLALAPRAYLADAQLPGAKPAVPDLDTAIAQLQRAGAVDPTDPDVAAGLGQARLLLAAQAVGAQRLALLDAALADYRRATALRPNSPYLWAALMSALYTRGRLQPLDRAQAAELAQALRRAVRLGPWEPDVLLEVVSVGPAVYAKLDARSRAALQLAAQHALALQLQDG</sequence>
<dbReference type="EMBL" id="MLJW01000310">
    <property type="protein sequence ID" value="OIQ89963.1"/>
    <property type="molecule type" value="Genomic_DNA"/>
</dbReference>
<dbReference type="InterPro" id="IPR011990">
    <property type="entry name" value="TPR-like_helical_dom_sf"/>
</dbReference>
<dbReference type="Gene3D" id="1.25.40.10">
    <property type="entry name" value="Tetratricopeptide repeat domain"/>
    <property type="match status" value="1"/>
</dbReference>
<comment type="caution">
    <text evidence="1">The sequence shown here is derived from an EMBL/GenBank/DDBJ whole genome shotgun (WGS) entry which is preliminary data.</text>
</comment>
<evidence type="ECO:0000313" key="1">
    <source>
        <dbReference type="EMBL" id="OIQ89963.1"/>
    </source>
</evidence>
<protein>
    <recommendedName>
        <fullName evidence="2">MxaK protein</fullName>
    </recommendedName>
</protein>
<dbReference type="AlphaFoldDB" id="A0A1J5RK89"/>
<organism evidence="1">
    <name type="scientific">mine drainage metagenome</name>
    <dbReference type="NCBI Taxonomy" id="410659"/>
    <lineage>
        <taxon>unclassified sequences</taxon>
        <taxon>metagenomes</taxon>
        <taxon>ecological metagenomes</taxon>
    </lineage>
</organism>
<reference evidence="1" key="1">
    <citation type="submission" date="2016-10" db="EMBL/GenBank/DDBJ databases">
        <title>Sequence of Gallionella enrichment culture.</title>
        <authorList>
            <person name="Poehlein A."/>
            <person name="Muehling M."/>
            <person name="Daniel R."/>
        </authorList>
    </citation>
    <scope>NUCLEOTIDE SEQUENCE</scope>
</reference>
<proteinExistence type="predicted"/>
<accession>A0A1J5RK89</accession>